<keyword evidence="7" id="KW-1278">Translocase</keyword>
<evidence type="ECO:0000256" key="3">
    <source>
        <dbReference type="ARBA" id="ARBA00022448"/>
    </source>
</evidence>
<dbReference type="InterPro" id="IPR003593">
    <property type="entry name" value="AAA+_ATPase"/>
</dbReference>
<dbReference type="EMBL" id="FNLL01000001">
    <property type="protein sequence ID" value="SDT84137.1"/>
    <property type="molecule type" value="Genomic_DNA"/>
</dbReference>
<dbReference type="InterPro" id="IPR050095">
    <property type="entry name" value="ECF_ABC_transporter_ATP-bd"/>
</dbReference>
<dbReference type="GO" id="GO:0005524">
    <property type="term" value="F:ATP binding"/>
    <property type="evidence" value="ECO:0007669"/>
    <property type="project" value="UniProtKB-KW"/>
</dbReference>
<keyword evidence="5" id="KW-0547">Nucleotide-binding</keyword>
<keyword evidence="3" id="KW-0813">Transport</keyword>
<evidence type="ECO:0000256" key="6">
    <source>
        <dbReference type="ARBA" id="ARBA00022840"/>
    </source>
</evidence>
<dbReference type="Pfam" id="PF00005">
    <property type="entry name" value="ABC_tran"/>
    <property type="match status" value="1"/>
</dbReference>
<dbReference type="Proteomes" id="UP000199608">
    <property type="component" value="Unassembled WGS sequence"/>
</dbReference>
<dbReference type="InterPro" id="IPR027417">
    <property type="entry name" value="P-loop_NTPase"/>
</dbReference>
<evidence type="ECO:0000256" key="5">
    <source>
        <dbReference type="ARBA" id="ARBA00022741"/>
    </source>
</evidence>
<evidence type="ECO:0000313" key="11">
    <source>
        <dbReference type="Proteomes" id="UP000199608"/>
    </source>
</evidence>
<dbReference type="PANTHER" id="PTHR43553:SF24">
    <property type="entry name" value="ENERGY-COUPLING FACTOR TRANSPORTER ATP-BINDING PROTEIN ECFA1"/>
    <property type="match status" value="1"/>
</dbReference>
<evidence type="ECO:0000313" key="10">
    <source>
        <dbReference type="EMBL" id="SDT84137.1"/>
    </source>
</evidence>
<organism evidence="10 11">
    <name type="scientific">Desulfobacula phenolica</name>
    <dbReference type="NCBI Taxonomy" id="90732"/>
    <lineage>
        <taxon>Bacteria</taxon>
        <taxon>Pseudomonadati</taxon>
        <taxon>Thermodesulfobacteriota</taxon>
        <taxon>Desulfobacteria</taxon>
        <taxon>Desulfobacterales</taxon>
        <taxon>Desulfobacteraceae</taxon>
        <taxon>Desulfobacula</taxon>
    </lineage>
</organism>
<accession>A0A1H2DMH5</accession>
<dbReference type="GO" id="GO:0042626">
    <property type="term" value="F:ATPase-coupled transmembrane transporter activity"/>
    <property type="evidence" value="ECO:0007669"/>
    <property type="project" value="TreeGrafter"/>
</dbReference>
<keyword evidence="4" id="KW-1003">Cell membrane</keyword>
<keyword evidence="8" id="KW-0472">Membrane</keyword>
<evidence type="ECO:0000256" key="7">
    <source>
        <dbReference type="ARBA" id="ARBA00022967"/>
    </source>
</evidence>
<dbReference type="FunFam" id="3.40.50.300:FF:000224">
    <property type="entry name" value="Energy-coupling factor transporter ATP-binding protein EcfA"/>
    <property type="match status" value="1"/>
</dbReference>
<feature type="domain" description="ABC transporter" evidence="9">
    <location>
        <begin position="6"/>
        <end position="238"/>
    </location>
</feature>
<evidence type="ECO:0000256" key="1">
    <source>
        <dbReference type="ARBA" id="ARBA00004236"/>
    </source>
</evidence>
<sequence length="251" mass="27866">MPEKIIDIDTLCHTFSDGYVGLKEICLSIYKGEFIILAGKNGSGKSTFLRHLNGLLMPDSGRILVNGREVSKHLVQTRKTVGMVFQDADTQIIGDTVFDEVAFGLENLKFNRAKINETVTRVLEDLNLFHLKDKNPSNLSGGEKRKLAIAGILVMDPEVIVFDEPFSNLDYPGTIQVLSTIVDLNKSGHTIIIATHDMETVICEATRLIIMENARIKQDGKPCDLIRCLESYGIKEPCSSKFGLGIQPWLT</sequence>
<proteinExistence type="inferred from homology"/>
<dbReference type="RefSeq" id="WP_014956735.1">
    <property type="nucleotide sequence ID" value="NZ_FNLL01000001.1"/>
</dbReference>
<dbReference type="InterPro" id="IPR015856">
    <property type="entry name" value="ABC_transpr_CbiO/EcfA_su"/>
</dbReference>
<dbReference type="GO" id="GO:0016887">
    <property type="term" value="F:ATP hydrolysis activity"/>
    <property type="evidence" value="ECO:0007669"/>
    <property type="project" value="InterPro"/>
</dbReference>
<comment type="similarity">
    <text evidence="2">Belongs to the ABC transporter superfamily.</text>
</comment>
<dbReference type="SUPFAM" id="SSF52540">
    <property type="entry name" value="P-loop containing nucleoside triphosphate hydrolases"/>
    <property type="match status" value="1"/>
</dbReference>
<dbReference type="GO" id="GO:0043190">
    <property type="term" value="C:ATP-binding cassette (ABC) transporter complex"/>
    <property type="evidence" value="ECO:0007669"/>
    <property type="project" value="TreeGrafter"/>
</dbReference>
<keyword evidence="11" id="KW-1185">Reference proteome</keyword>
<dbReference type="PROSITE" id="PS50893">
    <property type="entry name" value="ABC_TRANSPORTER_2"/>
    <property type="match status" value="1"/>
</dbReference>
<dbReference type="CDD" id="cd03225">
    <property type="entry name" value="ABC_cobalt_CbiO_domain1"/>
    <property type="match status" value="1"/>
</dbReference>
<gene>
    <name evidence="10" type="ORF">SAMN04487931_101134</name>
</gene>
<evidence type="ECO:0000256" key="4">
    <source>
        <dbReference type="ARBA" id="ARBA00022475"/>
    </source>
</evidence>
<dbReference type="InterPro" id="IPR017871">
    <property type="entry name" value="ABC_transporter-like_CS"/>
</dbReference>
<evidence type="ECO:0000256" key="8">
    <source>
        <dbReference type="ARBA" id="ARBA00023136"/>
    </source>
</evidence>
<evidence type="ECO:0000259" key="9">
    <source>
        <dbReference type="PROSITE" id="PS50893"/>
    </source>
</evidence>
<reference evidence="11" key="1">
    <citation type="submission" date="2016-10" db="EMBL/GenBank/DDBJ databases">
        <authorList>
            <person name="Varghese N."/>
            <person name="Submissions S."/>
        </authorList>
    </citation>
    <scope>NUCLEOTIDE SEQUENCE [LARGE SCALE GENOMIC DNA]</scope>
    <source>
        <strain evidence="11">DSM 3384</strain>
    </source>
</reference>
<dbReference type="PROSITE" id="PS00211">
    <property type="entry name" value="ABC_TRANSPORTER_1"/>
    <property type="match status" value="1"/>
</dbReference>
<dbReference type="SMART" id="SM00382">
    <property type="entry name" value="AAA"/>
    <property type="match status" value="1"/>
</dbReference>
<keyword evidence="6 10" id="KW-0067">ATP-binding</keyword>
<name>A0A1H2DMH5_9BACT</name>
<protein>
    <submittedName>
        <fullName evidence="10">Biotin transport system ATP-binding protein</fullName>
    </submittedName>
</protein>
<dbReference type="PANTHER" id="PTHR43553">
    <property type="entry name" value="HEAVY METAL TRANSPORTER"/>
    <property type="match status" value="1"/>
</dbReference>
<dbReference type="Gene3D" id="3.40.50.300">
    <property type="entry name" value="P-loop containing nucleotide triphosphate hydrolases"/>
    <property type="match status" value="1"/>
</dbReference>
<dbReference type="AlphaFoldDB" id="A0A1H2DMH5"/>
<dbReference type="InterPro" id="IPR003439">
    <property type="entry name" value="ABC_transporter-like_ATP-bd"/>
</dbReference>
<evidence type="ECO:0000256" key="2">
    <source>
        <dbReference type="ARBA" id="ARBA00005417"/>
    </source>
</evidence>
<comment type="subcellular location">
    <subcellularLocation>
        <location evidence="1">Cell membrane</location>
    </subcellularLocation>
</comment>